<dbReference type="GO" id="GO:0046872">
    <property type="term" value="F:metal ion binding"/>
    <property type="evidence" value="ECO:0007669"/>
    <property type="project" value="UniProtKB-KW"/>
</dbReference>
<dbReference type="Pfam" id="PF03737">
    <property type="entry name" value="RraA-like"/>
    <property type="match status" value="1"/>
</dbReference>
<comment type="cofactor">
    <cofactor evidence="1">
        <name>a divalent metal cation</name>
        <dbReference type="ChEBI" id="CHEBI:60240"/>
    </cofactor>
</comment>
<feature type="binding site" evidence="5">
    <location>
        <position position="158"/>
    </location>
    <ligand>
        <name>substrate</name>
    </ligand>
</feature>
<dbReference type="Gene3D" id="3.50.30.40">
    <property type="entry name" value="Ribonuclease E inhibitor RraA/RraA-like"/>
    <property type="match status" value="1"/>
</dbReference>
<feature type="binding site" evidence="5">
    <location>
        <position position="159"/>
    </location>
    <ligand>
        <name>Mg(2+)</name>
        <dbReference type="ChEBI" id="CHEBI:18420"/>
    </ligand>
</feature>
<organism evidence="6 7">
    <name type="scientific">Azospirillum brasilense</name>
    <dbReference type="NCBI Taxonomy" id="192"/>
    <lineage>
        <taxon>Bacteria</taxon>
        <taxon>Pseudomonadati</taxon>
        <taxon>Pseudomonadota</taxon>
        <taxon>Alphaproteobacteria</taxon>
        <taxon>Rhodospirillales</taxon>
        <taxon>Azospirillaceae</taxon>
        <taxon>Azospirillum</taxon>
    </lineage>
</organism>
<dbReference type="Proteomes" id="UP000215367">
    <property type="component" value="Unassembled WGS sequence"/>
</dbReference>
<evidence type="ECO:0000313" key="7">
    <source>
        <dbReference type="Proteomes" id="UP000215367"/>
    </source>
</evidence>
<keyword evidence="6" id="KW-0614">Plasmid</keyword>
<keyword evidence="6" id="KW-0808">Transferase</keyword>
<comment type="cofactor">
    <cofactor evidence="5">
        <name>Mg(2+)</name>
        <dbReference type="ChEBI" id="CHEBI:18420"/>
    </cofactor>
</comment>
<dbReference type="EMBL" id="NOWT01000012">
    <property type="protein sequence ID" value="OYD83653.1"/>
    <property type="molecule type" value="Genomic_DNA"/>
</dbReference>
<keyword evidence="5" id="KW-0460">Magnesium</keyword>
<dbReference type="RefSeq" id="WP_094303880.1">
    <property type="nucleotide sequence ID" value="NZ_NOWT01000012.1"/>
</dbReference>
<evidence type="ECO:0000256" key="1">
    <source>
        <dbReference type="ARBA" id="ARBA00001968"/>
    </source>
</evidence>
<dbReference type="PANTHER" id="PTHR33254">
    <property type="entry name" value="4-HYDROXY-4-METHYL-2-OXOGLUTARATE ALDOLASE 3-RELATED"/>
    <property type="match status" value="1"/>
</dbReference>
<evidence type="ECO:0000256" key="2">
    <source>
        <dbReference type="ARBA" id="ARBA00016549"/>
    </source>
</evidence>
<gene>
    <name evidence="6" type="ORF">CHT98_14260</name>
</gene>
<feature type="binding site" evidence="5">
    <location>
        <begin position="136"/>
        <end position="139"/>
    </location>
    <ligand>
        <name>substrate</name>
    </ligand>
</feature>
<reference evidence="6 7" key="1">
    <citation type="submission" date="2017-07" db="EMBL/GenBank/DDBJ databases">
        <title>Whole genome sequence of Azospirillum brasilense 2A1, a potential biofertilizer strain.</title>
        <authorList>
            <person name="Fontana C.A."/>
            <person name="Toffoli L.M."/>
            <person name="Salazar S.M."/>
            <person name="Puglisi E."/>
            <person name="Pedraza R."/>
            <person name="Bassi D."/>
            <person name="Cocconcelli P.S."/>
        </authorList>
    </citation>
    <scope>NUCLEOTIDE SEQUENCE [LARGE SCALE GENOMIC DNA]</scope>
    <source>
        <strain evidence="6 7">2A1</strain>
        <plasmid evidence="6">unnamed</plasmid>
    </source>
</reference>
<dbReference type="AlphaFoldDB" id="A0A235HDS0"/>
<protein>
    <recommendedName>
        <fullName evidence="2">Putative 4-hydroxy-4-methyl-2-oxoglutarate aldolase</fullName>
    </recommendedName>
    <alternativeName>
        <fullName evidence="3">Regulator of ribonuclease activity homolog</fullName>
    </alternativeName>
    <alternativeName>
        <fullName evidence="4">RraA-like protein</fullName>
    </alternativeName>
</protein>
<evidence type="ECO:0000256" key="3">
    <source>
        <dbReference type="ARBA" id="ARBA00029596"/>
    </source>
</evidence>
<name>A0A235HDS0_AZOBR</name>
<accession>A0A235HDS0</accession>
<dbReference type="InterPro" id="IPR036704">
    <property type="entry name" value="RraA/RraA-like_sf"/>
</dbReference>
<dbReference type="CDD" id="cd16841">
    <property type="entry name" value="RraA_family"/>
    <property type="match status" value="1"/>
</dbReference>
<dbReference type="SUPFAM" id="SSF89562">
    <property type="entry name" value="RraA-like"/>
    <property type="match status" value="1"/>
</dbReference>
<dbReference type="GO" id="GO:0008168">
    <property type="term" value="F:methyltransferase activity"/>
    <property type="evidence" value="ECO:0007669"/>
    <property type="project" value="UniProtKB-KW"/>
</dbReference>
<sequence length="260" mass="26605">MTDPKIVEELAAYSDRLLGLLDPAIVRRVAIDRPDAAIIERYLALPDLTSQVADILDGLGYDSAVPRRRLPPLEGGRRVAGPAVTARQIPAARAPGYSIASGHRPRGGGIDQITLTRRGDVFVIDAGGVAEASSFGGILATASIAAGLAGIVVDGAVRDSASIKAGGLAVWSAGVTPRTGKHRLELAEFNGPVTIGGVQVHPGDLVLGDDDGLIFVPAALILEVIERAEAAAGQESALLGALSSGGSAREAAAILHPSKW</sequence>
<keyword evidence="5" id="KW-0479">Metal-binding</keyword>
<proteinExistence type="predicted"/>
<comment type="caution">
    <text evidence="6">The sequence shown here is derived from an EMBL/GenBank/DDBJ whole genome shotgun (WGS) entry which is preliminary data.</text>
</comment>
<evidence type="ECO:0000313" key="6">
    <source>
        <dbReference type="EMBL" id="OYD83653.1"/>
    </source>
</evidence>
<dbReference type="GO" id="GO:0032259">
    <property type="term" value="P:methylation"/>
    <property type="evidence" value="ECO:0007669"/>
    <property type="project" value="UniProtKB-KW"/>
</dbReference>
<geneLocation type="plasmid" evidence="6">
    <name>unnamed</name>
</geneLocation>
<evidence type="ECO:0000256" key="5">
    <source>
        <dbReference type="PIRSR" id="PIRSR605493-1"/>
    </source>
</evidence>
<keyword evidence="6" id="KW-0489">Methyltransferase</keyword>
<dbReference type="InterPro" id="IPR005493">
    <property type="entry name" value="RraA/RraA-like"/>
</dbReference>
<evidence type="ECO:0000256" key="4">
    <source>
        <dbReference type="ARBA" id="ARBA00030169"/>
    </source>
</evidence>
<dbReference type="PANTHER" id="PTHR33254:SF4">
    <property type="entry name" value="4-HYDROXY-4-METHYL-2-OXOGLUTARATE ALDOLASE 3-RELATED"/>
    <property type="match status" value="1"/>
</dbReference>